<name>A0A9W7H6S6_HIBTR</name>
<dbReference type="Proteomes" id="UP001165190">
    <property type="component" value="Unassembled WGS sequence"/>
</dbReference>
<dbReference type="SMART" id="SM00355">
    <property type="entry name" value="ZnF_C2H2"/>
    <property type="match status" value="1"/>
</dbReference>
<dbReference type="SUPFAM" id="SSF57667">
    <property type="entry name" value="beta-beta-alpha zinc fingers"/>
    <property type="match status" value="1"/>
</dbReference>
<keyword evidence="4" id="KW-0862">Zinc</keyword>
<dbReference type="EMBL" id="BSYR01000010">
    <property type="protein sequence ID" value="GMI72015.1"/>
    <property type="molecule type" value="Genomic_DNA"/>
</dbReference>
<keyword evidence="2" id="KW-0479">Metal-binding</keyword>
<evidence type="ECO:0000256" key="7">
    <source>
        <dbReference type="ARBA" id="ARBA00023242"/>
    </source>
</evidence>
<evidence type="ECO:0000256" key="2">
    <source>
        <dbReference type="ARBA" id="ARBA00022723"/>
    </source>
</evidence>
<dbReference type="InterPro" id="IPR052426">
    <property type="entry name" value="Plant_dev_regulator"/>
</dbReference>
<keyword evidence="6" id="KW-0804">Transcription</keyword>
<dbReference type="PROSITE" id="PS50157">
    <property type="entry name" value="ZINC_FINGER_C2H2_2"/>
    <property type="match status" value="1"/>
</dbReference>
<evidence type="ECO:0000259" key="10">
    <source>
        <dbReference type="PROSITE" id="PS50157"/>
    </source>
</evidence>
<evidence type="ECO:0000256" key="1">
    <source>
        <dbReference type="ARBA" id="ARBA00004123"/>
    </source>
</evidence>
<dbReference type="InterPro" id="IPR036236">
    <property type="entry name" value="Znf_C2H2_sf"/>
</dbReference>
<proteinExistence type="predicted"/>
<evidence type="ECO:0000256" key="8">
    <source>
        <dbReference type="PROSITE-ProRule" id="PRU00042"/>
    </source>
</evidence>
<evidence type="ECO:0000313" key="11">
    <source>
        <dbReference type="EMBL" id="GMI72015.1"/>
    </source>
</evidence>
<dbReference type="PROSITE" id="PS00028">
    <property type="entry name" value="ZINC_FINGER_C2H2_1"/>
    <property type="match status" value="1"/>
</dbReference>
<dbReference type="Gene3D" id="3.30.160.60">
    <property type="entry name" value="Classic Zinc Finger"/>
    <property type="match status" value="1"/>
</dbReference>
<dbReference type="PANTHER" id="PTHR45801:SF110">
    <property type="entry name" value="TRANSCRIPTIONAL REGULATOR SUPERMAN"/>
    <property type="match status" value="1"/>
</dbReference>
<keyword evidence="5" id="KW-0805">Transcription regulation</keyword>
<gene>
    <name evidence="11" type="ORF">HRI_000870800</name>
</gene>
<evidence type="ECO:0000256" key="3">
    <source>
        <dbReference type="ARBA" id="ARBA00022771"/>
    </source>
</evidence>
<evidence type="ECO:0000256" key="9">
    <source>
        <dbReference type="SAM" id="MobiDB-lite"/>
    </source>
</evidence>
<feature type="compositionally biased region" description="Low complexity" evidence="9">
    <location>
        <begin position="77"/>
        <end position="101"/>
    </location>
</feature>
<dbReference type="GO" id="GO:0008270">
    <property type="term" value="F:zinc ion binding"/>
    <property type="evidence" value="ECO:0007669"/>
    <property type="project" value="UniProtKB-KW"/>
</dbReference>
<keyword evidence="12" id="KW-1185">Reference proteome</keyword>
<sequence>MEKSLRDQSVADKAIKGDKLKDSSWNCDKNQGYLSGFPWLRRSYICNFCKREFRSAQALGGHMNVHRRERARLLRHSPPSFLNPNPNPNISSSSSSSSPYYGPVSSRGSDLTYMNGAKPCFGVKEFNDYGGGVKFMKNSKLKMKMMNEIVISDSDEDLDLELRLGCS</sequence>
<dbReference type="PANTHER" id="PTHR45801">
    <property type="entry name" value="OS07G0101800 PROTEIN"/>
    <property type="match status" value="1"/>
</dbReference>
<reference evidence="11" key="1">
    <citation type="submission" date="2023-05" db="EMBL/GenBank/DDBJ databases">
        <title>Genome and transcriptome analyses reveal genes involved in the formation of fine ridges on petal epidermal cells in Hibiscus trionum.</title>
        <authorList>
            <person name="Koshimizu S."/>
            <person name="Masuda S."/>
            <person name="Ishii T."/>
            <person name="Shirasu K."/>
            <person name="Hoshino A."/>
            <person name="Arita M."/>
        </authorList>
    </citation>
    <scope>NUCLEOTIDE SEQUENCE</scope>
    <source>
        <strain evidence="11">Hamamatsu line</strain>
    </source>
</reference>
<organism evidence="11 12">
    <name type="scientific">Hibiscus trionum</name>
    <name type="common">Flower of an hour</name>
    <dbReference type="NCBI Taxonomy" id="183268"/>
    <lineage>
        <taxon>Eukaryota</taxon>
        <taxon>Viridiplantae</taxon>
        <taxon>Streptophyta</taxon>
        <taxon>Embryophyta</taxon>
        <taxon>Tracheophyta</taxon>
        <taxon>Spermatophyta</taxon>
        <taxon>Magnoliopsida</taxon>
        <taxon>eudicotyledons</taxon>
        <taxon>Gunneridae</taxon>
        <taxon>Pentapetalae</taxon>
        <taxon>rosids</taxon>
        <taxon>malvids</taxon>
        <taxon>Malvales</taxon>
        <taxon>Malvaceae</taxon>
        <taxon>Malvoideae</taxon>
        <taxon>Hibiscus</taxon>
    </lineage>
</organism>
<comment type="subcellular location">
    <subcellularLocation>
        <location evidence="1">Nucleus</location>
    </subcellularLocation>
</comment>
<keyword evidence="7" id="KW-0539">Nucleus</keyword>
<dbReference type="GO" id="GO:0005634">
    <property type="term" value="C:nucleus"/>
    <property type="evidence" value="ECO:0007669"/>
    <property type="project" value="UniProtKB-SubCell"/>
</dbReference>
<dbReference type="InterPro" id="IPR013087">
    <property type="entry name" value="Znf_C2H2_type"/>
</dbReference>
<dbReference type="OrthoDB" id="1708403at2759"/>
<feature type="region of interest" description="Disordered" evidence="9">
    <location>
        <begin position="76"/>
        <end position="101"/>
    </location>
</feature>
<protein>
    <submittedName>
        <fullName evidence="11">FLORAL ORGAN NUMBER 1, FLORAL DEFECTIVE 10, SUPERMAN</fullName>
    </submittedName>
</protein>
<evidence type="ECO:0000256" key="4">
    <source>
        <dbReference type="ARBA" id="ARBA00022833"/>
    </source>
</evidence>
<dbReference type="Pfam" id="PF13912">
    <property type="entry name" value="zf-C2H2_6"/>
    <property type="match status" value="1"/>
</dbReference>
<evidence type="ECO:0000256" key="6">
    <source>
        <dbReference type="ARBA" id="ARBA00023163"/>
    </source>
</evidence>
<feature type="domain" description="C2H2-type" evidence="10">
    <location>
        <begin position="44"/>
        <end position="71"/>
    </location>
</feature>
<accession>A0A9W7H6S6</accession>
<comment type="caution">
    <text evidence="11">The sequence shown here is derived from an EMBL/GenBank/DDBJ whole genome shotgun (WGS) entry which is preliminary data.</text>
</comment>
<keyword evidence="3 8" id="KW-0863">Zinc-finger</keyword>
<evidence type="ECO:0000256" key="5">
    <source>
        <dbReference type="ARBA" id="ARBA00023015"/>
    </source>
</evidence>
<evidence type="ECO:0000313" key="12">
    <source>
        <dbReference type="Proteomes" id="UP001165190"/>
    </source>
</evidence>
<dbReference type="AlphaFoldDB" id="A0A9W7H6S6"/>